<dbReference type="EMBL" id="HACM01011307">
    <property type="protein sequence ID" value="CRZ11749.1"/>
    <property type="molecule type" value="Transcribed_RNA"/>
</dbReference>
<feature type="non-terminal residue" evidence="1">
    <location>
        <position position="120"/>
    </location>
</feature>
<accession>A0A0H5RSM7</accession>
<organism evidence="1">
    <name type="scientific">Spongospora subterranea</name>
    <dbReference type="NCBI Taxonomy" id="70186"/>
    <lineage>
        <taxon>Eukaryota</taxon>
        <taxon>Sar</taxon>
        <taxon>Rhizaria</taxon>
        <taxon>Endomyxa</taxon>
        <taxon>Phytomyxea</taxon>
        <taxon>Plasmodiophorida</taxon>
        <taxon>Plasmodiophoridae</taxon>
        <taxon>Spongospora</taxon>
    </lineage>
</organism>
<dbReference type="AlphaFoldDB" id="A0A0H5RSM7"/>
<evidence type="ECO:0000313" key="1">
    <source>
        <dbReference type="EMBL" id="CRZ11749.1"/>
    </source>
</evidence>
<name>A0A0H5RSM7_9EUKA</name>
<sequence>MGGKGKQLIIIRFEVRDVERLITSRTAVFDGHRPNNFSARAEWDPQEHGNESGFLIRTCILMQGRFKMTPIQMQIKRQNQPFYKFERPSPVNGLDWNVADVNTSNTALPELIILAITVTS</sequence>
<protein>
    <submittedName>
        <fullName evidence="1">Uncharacterized protein</fullName>
    </submittedName>
</protein>
<reference evidence="1" key="1">
    <citation type="submission" date="2015-04" db="EMBL/GenBank/DDBJ databases">
        <title>The genome sequence of the plant pathogenic Rhizarian Plasmodiophora brassicae reveals insights in its biotrophic life cycle and the origin of chitin synthesis.</title>
        <authorList>
            <person name="Schwelm A."/>
            <person name="Fogelqvist J."/>
            <person name="Knaust A."/>
            <person name="Julke S."/>
            <person name="Lilja T."/>
            <person name="Dhandapani V."/>
            <person name="Bonilla-Rosso G."/>
            <person name="Karlsson M."/>
            <person name="Shevchenko A."/>
            <person name="Choi S.R."/>
            <person name="Kim H.G."/>
            <person name="Park J.Y."/>
            <person name="Lim Y.P."/>
            <person name="Ludwig-Muller J."/>
            <person name="Dixelius C."/>
        </authorList>
    </citation>
    <scope>NUCLEOTIDE SEQUENCE</scope>
    <source>
        <tissue evidence="1">Potato root galls</tissue>
    </source>
</reference>
<proteinExistence type="predicted"/>